<dbReference type="InterPro" id="IPR041916">
    <property type="entry name" value="Anti_sigma_zinc_sf"/>
</dbReference>
<evidence type="ECO:0008006" key="3">
    <source>
        <dbReference type="Google" id="ProtNLM"/>
    </source>
</evidence>
<dbReference type="Proteomes" id="UP001484239">
    <property type="component" value="Unassembled WGS sequence"/>
</dbReference>
<accession>A0ABU9EBT3</accession>
<evidence type="ECO:0000313" key="2">
    <source>
        <dbReference type="Proteomes" id="UP001484239"/>
    </source>
</evidence>
<evidence type="ECO:0000313" key="1">
    <source>
        <dbReference type="EMBL" id="MEK9501589.1"/>
    </source>
</evidence>
<protein>
    <recommendedName>
        <fullName evidence="3">Zinc-finger domain-containing protein</fullName>
    </recommendedName>
</protein>
<organism evidence="1 2">
    <name type="scientific">Gaopeijia maritima</name>
    <dbReference type="NCBI Taxonomy" id="3119007"/>
    <lineage>
        <taxon>Bacteria</taxon>
        <taxon>Pseudomonadati</taxon>
        <taxon>Gemmatimonadota</taxon>
        <taxon>Longimicrobiia</taxon>
        <taxon>Gaopeijiales</taxon>
        <taxon>Gaopeijiaceae</taxon>
        <taxon>Gaopeijia</taxon>
    </lineage>
</organism>
<proteinExistence type="predicted"/>
<comment type="caution">
    <text evidence="1">The sequence shown here is derived from an EMBL/GenBank/DDBJ whole genome shotgun (WGS) entry which is preliminary data.</text>
</comment>
<gene>
    <name evidence="1" type="ORF">WI372_11415</name>
</gene>
<dbReference type="RefSeq" id="WP_405281467.1">
    <property type="nucleotide sequence ID" value="NZ_JBBHLI010000006.1"/>
</dbReference>
<keyword evidence="2" id="KW-1185">Reference proteome</keyword>
<name>A0ABU9EBT3_9BACT</name>
<sequence length="252" mass="26109">MIHLDDGVLRAWIDRELGAEAARVTTHIESCDHCRARVHELRRAEVVVRDALALLDGPVPHELAWARVTAGARAPRSAHRPEPHRRVRWFDAPLARAAGIALLCAGGVAAATVPGSPLRSLWMDSAATPTVDGAAAEIAPLAGPALEAGIRAPASASVRIELSAPSGTAVEIVAVDGRAGVFGAPSADFSAGEGWLRAAVTEGSVRIEVPRGAASDIEINGTLAAAFLDGAFRRTPSGAVGGDDGPLRFEVR</sequence>
<dbReference type="Gene3D" id="1.10.10.1320">
    <property type="entry name" value="Anti-sigma factor, zinc-finger domain"/>
    <property type="match status" value="1"/>
</dbReference>
<dbReference type="EMBL" id="JBBHLI010000006">
    <property type="protein sequence ID" value="MEK9501589.1"/>
    <property type="molecule type" value="Genomic_DNA"/>
</dbReference>
<reference evidence="1 2" key="1">
    <citation type="submission" date="2024-02" db="EMBL/GenBank/DDBJ databases">
        <title>A novel Gemmatimonadota bacterium.</title>
        <authorList>
            <person name="Du Z.-J."/>
            <person name="Ye Y.-Q."/>
        </authorList>
    </citation>
    <scope>NUCLEOTIDE SEQUENCE [LARGE SCALE GENOMIC DNA]</scope>
    <source>
        <strain evidence="1 2">DH-20</strain>
    </source>
</reference>